<reference evidence="1 2" key="1">
    <citation type="submission" date="2019-09" db="EMBL/GenBank/DDBJ databases">
        <title>Genomes of Cryomorphaceae.</title>
        <authorList>
            <person name="Bowman J.P."/>
        </authorList>
    </citation>
    <scope>NUCLEOTIDE SEQUENCE [LARGE SCALE GENOMIC DNA]</scope>
    <source>
        <strain evidence="1 2">KCTC 52047</strain>
    </source>
</reference>
<dbReference type="OrthoDB" id="9766750at2"/>
<dbReference type="EMBL" id="WACR01000012">
    <property type="protein sequence ID" value="KAB1062111.1"/>
    <property type="molecule type" value="Genomic_DNA"/>
</dbReference>
<dbReference type="RefSeq" id="WP_151169798.1">
    <property type="nucleotide sequence ID" value="NZ_WACR01000012.1"/>
</dbReference>
<dbReference type="SUPFAM" id="SSF47781">
    <property type="entry name" value="RuvA domain 2-like"/>
    <property type="match status" value="1"/>
</dbReference>
<organism evidence="1 2">
    <name type="scientific">Salibacter halophilus</name>
    <dbReference type="NCBI Taxonomy" id="1803916"/>
    <lineage>
        <taxon>Bacteria</taxon>
        <taxon>Pseudomonadati</taxon>
        <taxon>Bacteroidota</taxon>
        <taxon>Flavobacteriia</taxon>
        <taxon>Flavobacteriales</taxon>
        <taxon>Salibacteraceae</taxon>
        <taxon>Salibacter</taxon>
    </lineage>
</organism>
<sequence length="698" mass="80497">MRFELKHILVLLSCTFSTFLFGQNREEIKNSVIQQRIEFLAEEAESENIDFTTLTDDLSYYYDFPINLNNTDREELERLNLLSPFQIAGILTYVAQFGEMKTIYELREVESLDLNTINQILPFVTTSPVKDDKSFDLKRAFKYGGHDIFLRYSSVLEEQEGFSPIADSVLEESPNRRYLGSPERLYMRYRYQFTNQLSFGFTGDKDAGEEFFSGNNKEGFDFYSAHVFARNIGPVKQLALGDYHAQFGQGLALWSGFSFGKTPNALNAIRYGQKLRAYTSANENLFLRGAAATIELSNSISTTVFYSNKNVDANREGNDTATSDEIVFSSLQASGYHRTPGEMADKSAVNEQIMGGNVSYEKNNFHFGVTGVHYNYDGSFNRNLRLYNKFDLNDAETYNASADLNWIVGKVNFFGEAAVSRNGGWAYISGAQIELDPRLEMVVINRNYQKDYHSVYARAFGESSNNQNERGTYVGGRFKVAPRLNFTGYADFYRHDWMSFRVDAPSIGADYLAQLDYAPSSYVEMYVRYRTESDRRNATMTERPVNVPVDQVRHNFRYDIDYSVSKNLSLGNRVEYTFYQNGDEDPATGFLLFQDVKYNPNKSKWSFWGRMALFDVTGYNARVYAYENDVLYYFSIPAFFDRGFRWYGMLKFEPTRYLDVWAKLGQSYYSNVDEISAGLNQIDQPHKTELRLQMRIRF</sequence>
<accession>A0A6N6M5L2</accession>
<evidence type="ECO:0000313" key="1">
    <source>
        <dbReference type="EMBL" id="KAB1062111.1"/>
    </source>
</evidence>
<evidence type="ECO:0000313" key="2">
    <source>
        <dbReference type="Proteomes" id="UP000435357"/>
    </source>
</evidence>
<dbReference type="Proteomes" id="UP000435357">
    <property type="component" value="Unassembled WGS sequence"/>
</dbReference>
<dbReference type="AlphaFoldDB" id="A0A6N6M5L2"/>
<proteinExistence type="predicted"/>
<dbReference type="InterPro" id="IPR010994">
    <property type="entry name" value="RuvA_2-like"/>
</dbReference>
<name>A0A6N6M5L2_9FLAO</name>
<keyword evidence="2" id="KW-1185">Reference proteome</keyword>
<comment type="caution">
    <text evidence="1">The sequence shown here is derived from an EMBL/GenBank/DDBJ whole genome shotgun (WGS) entry which is preliminary data.</text>
</comment>
<gene>
    <name evidence="1" type="ORF">F3059_12540</name>
</gene>
<protein>
    <submittedName>
        <fullName evidence="1">Helix-hairpin-helix domain-containing protein</fullName>
    </submittedName>
</protein>